<dbReference type="KEGG" id="bgv:CAL12_08935"/>
<dbReference type="OrthoDB" id="8642030at2"/>
<feature type="transmembrane region" description="Helical" evidence="2">
    <location>
        <begin position="192"/>
        <end position="214"/>
    </location>
</feature>
<feature type="transmembrane region" description="Helical" evidence="2">
    <location>
        <begin position="47"/>
        <end position="68"/>
    </location>
</feature>
<dbReference type="EMBL" id="CP021108">
    <property type="protein sequence ID" value="ARP80952.1"/>
    <property type="molecule type" value="Genomic_DNA"/>
</dbReference>
<feature type="region of interest" description="Disordered" evidence="1">
    <location>
        <begin position="124"/>
        <end position="180"/>
    </location>
</feature>
<reference evidence="3 4" key="1">
    <citation type="submission" date="2017-05" db="EMBL/GenBank/DDBJ databases">
        <title>Complete and WGS of Bordetella genogroups.</title>
        <authorList>
            <person name="Spilker T."/>
            <person name="LiPuma J."/>
        </authorList>
    </citation>
    <scope>NUCLEOTIDE SEQUENCE [LARGE SCALE GENOMIC DNA]</scope>
    <source>
        <strain evidence="3 4">AU19157</strain>
    </source>
</reference>
<keyword evidence="2" id="KW-0812">Transmembrane</keyword>
<gene>
    <name evidence="3" type="ORF">CAL12_08935</name>
</gene>
<evidence type="ECO:0000313" key="4">
    <source>
        <dbReference type="Proteomes" id="UP000194151"/>
    </source>
</evidence>
<organism evidence="3 4">
    <name type="scientific">Bordetella genomosp. 8</name>
    <dbReference type="NCBI Taxonomy" id="1416806"/>
    <lineage>
        <taxon>Bacteria</taxon>
        <taxon>Pseudomonadati</taxon>
        <taxon>Pseudomonadota</taxon>
        <taxon>Betaproteobacteria</taxon>
        <taxon>Burkholderiales</taxon>
        <taxon>Alcaligenaceae</taxon>
        <taxon>Bordetella</taxon>
    </lineage>
</organism>
<name>A0A1W6YIS3_9BORD</name>
<keyword evidence="2" id="KW-0472">Membrane</keyword>
<dbReference type="STRING" id="1416806.CAL12_08935"/>
<dbReference type="Proteomes" id="UP000194151">
    <property type="component" value="Chromosome"/>
</dbReference>
<feature type="compositionally biased region" description="Basic and acidic residues" evidence="1">
    <location>
        <begin position="124"/>
        <end position="159"/>
    </location>
</feature>
<dbReference type="AlphaFoldDB" id="A0A1W6YIS3"/>
<protein>
    <submittedName>
        <fullName evidence="3">Uncharacterized protein</fullName>
    </submittedName>
</protein>
<evidence type="ECO:0000256" key="1">
    <source>
        <dbReference type="SAM" id="MobiDB-lite"/>
    </source>
</evidence>
<accession>A0A1W6YIS3</accession>
<feature type="transmembrane region" description="Helical" evidence="2">
    <location>
        <begin position="12"/>
        <end position="40"/>
    </location>
</feature>
<keyword evidence="2" id="KW-1133">Transmembrane helix</keyword>
<evidence type="ECO:0000313" key="3">
    <source>
        <dbReference type="EMBL" id="ARP80952.1"/>
    </source>
</evidence>
<sequence>MALVLARFIYGFSLSWIVAAVLIAATLLCIRLVGIAVVAFEEEHKGNIAGAACVAATVVGALAAIAWLGHRLYDVLGASALVGGTSHWLAGGNTLSPAAIFGALAGFGCLAGIRGWMNRTPRDPDEVARDAAVREKAREKAAKEKAAREKAAAKAERSARSQGETPARKTRAASASRAKAAAPVRGPRIPQLGWSALFLLLLGSAVLAFAYGVYPLSLPPDATAAATRLYQDMAPRARPVYLTAAVLLGGGAILALVWFLWRGKPDD</sequence>
<dbReference type="RefSeq" id="WP_086064165.1">
    <property type="nucleotide sequence ID" value="NZ_CP021108.1"/>
</dbReference>
<proteinExistence type="predicted"/>
<keyword evidence="4" id="KW-1185">Reference proteome</keyword>
<evidence type="ECO:0000256" key="2">
    <source>
        <dbReference type="SAM" id="Phobius"/>
    </source>
</evidence>
<feature type="transmembrane region" description="Helical" evidence="2">
    <location>
        <begin position="88"/>
        <end position="113"/>
    </location>
</feature>
<feature type="transmembrane region" description="Helical" evidence="2">
    <location>
        <begin position="240"/>
        <end position="261"/>
    </location>
</feature>